<dbReference type="Gramene" id="AUR62001119-RA">
    <property type="protein sequence ID" value="AUR62001119-RA:cds"/>
    <property type="gene ID" value="AUR62001119"/>
</dbReference>
<evidence type="ECO:0000259" key="4">
    <source>
        <dbReference type="Pfam" id="PF14432"/>
    </source>
</evidence>
<dbReference type="InterPro" id="IPR032867">
    <property type="entry name" value="DYW_dom"/>
</dbReference>
<dbReference type="PROSITE" id="PS51375">
    <property type="entry name" value="PPR"/>
    <property type="match status" value="5"/>
</dbReference>
<dbReference type="GO" id="GO:0009451">
    <property type="term" value="P:RNA modification"/>
    <property type="evidence" value="ECO:0007669"/>
    <property type="project" value="InterPro"/>
</dbReference>
<accession>A0A803KQ13</accession>
<dbReference type="PANTHER" id="PTHR47926">
    <property type="entry name" value="PENTATRICOPEPTIDE REPEAT-CONTAINING PROTEIN"/>
    <property type="match status" value="1"/>
</dbReference>
<evidence type="ECO:0000313" key="6">
    <source>
        <dbReference type="Proteomes" id="UP000596660"/>
    </source>
</evidence>
<dbReference type="GO" id="GO:0008270">
    <property type="term" value="F:zinc ion binding"/>
    <property type="evidence" value="ECO:0007669"/>
    <property type="project" value="InterPro"/>
</dbReference>
<feature type="repeat" description="PPR" evidence="3">
    <location>
        <begin position="95"/>
        <end position="129"/>
    </location>
</feature>
<dbReference type="Pfam" id="PF01535">
    <property type="entry name" value="PPR"/>
    <property type="match status" value="6"/>
</dbReference>
<proteinExistence type="inferred from homology"/>
<dbReference type="NCBIfam" id="TIGR00756">
    <property type="entry name" value="PPR"/>
    <property type="match status" value="7"/>
</dbReference>
<dbReference type="FunFam" id="1.25.40.10:FF:000031">
    <property type="entry name" value="Pentatricopeptide repeat-containing protein mitochondrial"/>
    <property type="match status" value="1"/>
</dbReference>
<feature type="repeat" description="PPR" evidence="3">
    <location>
        <begin position="1"/>
        <end position="28"/>
    </location>
</feature>
<dbReference type="InterPro" id="IPR046960">
    <property type="entry name" value="PPR_At4g14850-like_plant"/>
</dbReference>
<dbReference type="PANTHER" id="PTHR47926:SF405">
    <property type="entry name" value="DYW DOMAIN-CONTAINING PROTEIN"/>
    <property type="match status" value="1"/>
</dbReference>
<dbReference type="InterPro" id="IPR002885">
    <property type="entry name" value="PPR_rpt"/>
</dbReference>
<feature type="domain" description="DYW" evidence="4">
    <location>
        <begin position="512"/>
        <end position="604"/>
    </location>
</feature>
<dbReference type="GO" id="GO:0003723">
    <property type="term" value="F:RNA binding"/>
    <property type="evidence" value="ECO:0007669"/>
    <property type="project" value="InterPro"/>
</dbReference>
<evidence type="ECO:0000256" key="1">
    <source>
        <dbReference type="ARBA" id="ARBA00006643"/>
    </source>
</evidence>
<comment type="similarity">
    <text evidence="1">Belongs to the PPR family. PCMP-H subfamily.</text>
</comment>
<protein>
    <recommendedName>
        <fullName evidence="4">DYW domain-containing protein</fullName>
    </recommendedName>
</protein>
<dbReference type="Pfam" id="PF13041">
    <property type="entry name" value="PPR_2"/>
    <property type="match status" value="1"/>
</dbReference>
<feature type="repeat" description="PPR" evidence="3">
    <location>
        <begin position="196"/>
        <end position="230"/>
    </location>
</feature>
<feature type="repeat" description="PPR" evidence="3">
    <location>
        <begin position="165"/>
        <end position="195"/>
    </location>
</feature>
<dbReference type="OMA" id="STHGCIT"/>
<dbReference type="InterPro" id="IPR046848">
    <property type="entry name" value="E_motif"/>
</dbReference>
<organism evidence="5 6">
    <name type="scientific">Chenopodium quinoa</name>
    <name type="common">Quinoa</name>
    <dbReference type="NCBI Taxonomy" id="63459"/>
    <lineage>
        <taxon>Eukaryota</taxon>
        <taxon>Viridiplantae</taxon>
        <taxon>Streptophyta</taxon>
        <taxon>Embryophyta</taxon>
        <taxon>Tracheophyta</taxon>
        <taxon>Spermatophyta</taxon>
        <taxon>Magnoliopsida</taxon>
        <taxon>eudicotyledons</taxon>
        <taxon>Gunneridae</taxon>
        <taxon>Pentapetalae</taxon>
        <taxon>Caryophyllales</taxon>
        <taxon>Chenopodiaceae</taxon>
        <taxon>Chenopodioideae</taxon>
        <taxon>Atripliceae</taxon>
        <taxon>Chenopodium</taxon>
    </lineage>
</organism>
<reference evidence="5" key="1">
    <citation type="journal article" date="2017" name="Nature">
        <title>The genome of Chenopodium quinoa.</title>
        <authorList>
            <person name="Jarvis D.E."/>
            <person name="Ho Y.S."/>
            <person name="Lightfoot D.J."/>
            <person name="Schmoeckel S.M."/>
            <person name="Li B."/>
            <person name="Borm T.J.A."/>
            <person name="Ohyanagi H."/>
            <person name="Mineta K."/>
            <person name="Michell C.T."/>
            <person name="Saber N."/>
            <person name="Kharbatia N.M."/>
            <person name="Rupper R.R."/>
            <person name="Sharp A.R."/>
            <person name="Dally N."/>
            <person name="Boughton B.A."/>
            <person name="Woo Y.H."/>
            <person name="Gao G."/>
            <person name="Schijlen E.G.W.M."/>
            <person name="Guo X."/>
            <person name="Momin A.A."/>
            <person name="Negrao S."/>
            <person name="Al-Babili S."/>
            <person name="Gehring C."/>
            <person name="Roessner U."/>
            <person name="Jung C."/>
            <person name="Murphy K."/>
            <person name="Arold S.T."/>
            <person name="Gojobori T."/>
            <person name="van der Linden C.G."/>
            <person name="van Loo E.N."/>
            <person name="Jellen E.N."/>
            <person name="Maughan P.J."/>
            <person name="Tester M."/>
        </authorList>
    </citation>
    <scope>NUCLEOTIDE SEQUENCE [LARGE SCALE GENOMIC DNA]</scope>
    <source>
        <strain evidence="5">cv. PI 614886</strain>
    </source>
</reference>
<evidence type="ECO:0000256" key="2">
    <source>
        <dbReference type="ARBA" id="ARBA00022737"/>
    </source>
</evidence>
<keyword evidence="6" id="KW-1185">Reference proteome</keyword>
<reference evidence="5" key="2">
    <citation type="submission" date="2021-03" db="UniProtKB">
        <authorList>
            <consortium name="EnsemblPlants"/>
        </authorList>
    </citation>
    <scope>IDENTIFICATION</scope>
</reference>
<dbReference type="EnsemblPlants" id="AUR62001119-RA">
    <property type="protein sequence ID" value="AUR62001119-RA:cds"/>
    <property type="gene ID" value="AUR62001119"/>
</dbReference>
<evidence type="ECO:0000256" key="3">
    <source>
        <dbReference type="PROSITE-ProRule" id="PRU00708"/>
    </source>
</evidence>
<name>A0A803KQ13_CHEQI</name>
<keyword evidence="2" id="KW-0677">Repeat</keyword>
<dbReference type="AlphaFoldDB" id="A0A803KQ13"/>
<dbReference type="FunFam" id="1.25.40.10:FF:000090">
    <property type="entry name" value="Pentatricopeptide repeat-containing protein, chloroplastic"/>
    <property type="match status" value="1"/>
</dbReference>
<evidence type="ECO:0000313" key="5">
    <source>
        <dbReference type="EnsemblPlants" id="AUR62001119-RA:cds"/>
    </source>
</evidence>
<dbReference type="Proteomes" id="UP000596660">
    <property type="component" value="Unplaced"/>
</dbReference>
<dbReference type="Pfam" id="PF20431">
    <property type="entry name" value="E_motif"/>
    <property type="match status" value="1"/>
</dbReference>
<feature type="repeat" description="PPR" evidence="3">
    <location>
        <begin position="296"/>
        <end position="330"/>
    </location>
</feature>
<dbReference type="Gene3D" id="1.25.40.10">
    <property type="entry name" value="Tetratricopeptide repeat domain"/>
    <property type="match status" value="4"/>
</dbReference>
<dbReference type="Pfam" id="PF14432">
    <property type="entry name" value="DYW_deaminase"/>
    <property type="match status" value="1"/>
</dbReference>
<dbReference type="InterPro" id="IPR011990">
    <property type="entry name" value="TPR-like_helical_dom_sf"/>
</dbReference>
<sequence length="604" mass="67538">MIVAYSRMGFPNEVVGVYIEMINEGIKPDSSSFTMAIKACASLCDFEMGEEIWHQAVGFGYKDDDFVGCSVLNLLSKGGRMVEAKAVFEGMKRKDLVCWTTMVTGFARIGQGMEAVGVFREMQEQGMVGDGIVMLGLIQACTDIGDMKMCLSVHGHLIRRNLPMDVVIYTSLVDMYAKNGHLSLAYRIFCNMPQKNVVSWSALVSGYAQNGLAGEALELLIEMQRVGCRPDLASLVSALLACSHVGYLKMGRSIHAYILRRQEFEHVSATAVIDMYSKCGALSYARVLFDMISCKDVILWNTMIASYGIHGHGEAALSVFHEMIKTNSNPDDATFASLLSALGHSGLVEQGQYWFNEMIKRFRIEPSEKHYACVVDLLARAGKVEEALDLINSMKEPVSGMSIWAALLSGCHNHRKFSVGELAAKRVLELQPDDSGIYSLVANFFASAKKWKEVAEVRKAMRMAGMKKVPGYSMVEVKGQLHAFLMEDKSHYQYEHMVIIIEKLDSEMRAMGYTPKTEFVFHDLEEEVKVKMLSFHSERLAIAFGLLNTEPGTKLVITKNLRVCGDCHEAIKYISKIVNREIVVRDVKRFHHFKHGVCSCGDYW</sequence>